<dbReference type="InterPro" id="IPR036345">
    <property type="entry name" value="ExoRNase_PH_dom2_sf"/>
</dbReference>
<dbReference type="SUPFAM" id="SSF55666">
    <property type="entry name" value="Ribonuclease PH domain 2-like"/>
    <property type="match status" value="1"/>
</dbReference>
<feature type="domain" description="Exoribonuclease phosphorolytic" evidence="8">
    <location>
        <begin position="28"/>
        <end position="167"/>
    </location>
</feature>
<dbReference type="Gene3D" id="3.30.230.70">
    <property type="entry name" value="GHMP Kinase, N-terminal domain"/>
    <property type="match status" value="1"/>
</dbReference>
<gene>
    <name evidence="10" type="ORF">WJX73_009206</name>
</gene>
<dbReference type="PANTHER" id="PTHR11097">
    <property type="entry name" value="EXOSOME COMPLEX EXONUCLEASE RIBOSOMAL RNA PROCESSING PROTEIN"/>
    <property type="match status" value="1"/>
</dbReference>
<feature type="region of interest" description="Disordered" evidence="7">
    <location>
        <begin position="169"/>
        <end position="189"/>
    </location>
</feature>
<organism evidence="10 11">
    <name type="scientific">Symbiochloris irregularis</name>
    <dbReference type="NCBI Taxonomy" id="706552"/>
    <lineage>
        <taxon>Eukaryota</taxon>
        <taxon>Viridiplantae</taxon>
        <taxon>Chlorophyta</taxon>
        <taxon>core chlorophytes</taxon>
        <taxon>Trebouxiophyceae</taxon>
        <taxon>Trebouxiales</taxon>
        <taxon>Trebouxiaceae</taxon>
        <taxon>Symbiochloris</taxon>
    </lineage>
</organism>
<comment type="caution">
    <text evidence="10">The sequence shown here is derived from an EMBL/GenBank/DDBJ whole genome shotgun (WGS) entry which is preliminary data.</text>
</comment>
<reference evidence="10 11" key="1">
    <citation type="journal article" date="2024" name="Nat. Commun.">
        <title>Phylogenomics reveals the evolutionary origins of lichenization in chlorophyte algae.</title>
        <authorList>
            <person name="Puginier C."/>
            <person name="Libourel C."/>
            <person name="Otte J."/>
            <person name="Skaloud P."/>
            <person name="Haon M."/>
            <person name="Grisel S."/>
            <person name="Petersen M."/>
            <person name="Berrin J.G."/>
            <person name="Delaux P.M."/>
            <person name="Dal Grande F."/>
            <person name="Keller J."/>
        </authorList>
    </citation>
    <scope>NUCLEOTIDE SEQUENCE [LARGE SCALE GENOMIC DNA]</scope>
    <source>
        <strain evidence="10 11">SAG 2036</strain>
    </source>
</reference>
<evidence type="ECO:0000256" key="1">
    <source>
        <dbReference type="ARBA" id="ARBA00004496"/>
    </source>
</evidence>
<dbReference type="CDD" id="cd11367">
    <property type="entry name" value="RNase_PH_RRP42"/>
    <property type="match status" value="1"/>
</dbReference>
<dbReference type="GO" id="GO:0005730">
    <property type="term" value="C:nucleolus"/>
    <property type="evidence" value="ECO:0007669"/>
    <property type="project" value="UniProtKB-SubCell"/>
</dbReference>
<dbReference type="InterPro" id="IPR020568">
    <property type="entry name" value="Ribosomal_Su5_D2-typ_SF"/>
</dbReference>
<evidence type="ECO:0000256" key="2">
    <source>
        <dbReference type="ARBA" id="ARBA00004604"/>
    </source>
</evidence>
<evidence type="ECO:0000259" key="9">
    <source>
        <dbReference type="Pfam" id="PF03725"/>
    </source>
</evidence>
<feature type="domain" description="Exoribonuclease phosphorolytic" evidence="9">
    <location>
        <begin position="200"/>
        <end position="265"/>
    </location>
</feature>
<dbReference type="GO" id="GO:0035925">
    <property type="term" value="F:mRNA 3'-UTR AU-rich region binding"/>
    <property type="evidence" value="ECO:0007669"/>
    <property type="project" value="TreeGrafter"/>
</dbReference>
<dbReference type="GO" id="GO:0071038">
    <property type="term" value="P:TRAMP-dependent tRNA surveillance pathway"/>
    <property type="evidence" value="ECO:0007669"/>
    <property type="project" value="TreeGrafter"/>
</dbReference>
<keyword evidence="4" id="KW-0963">Cytoplasm</keyword>
<dbReference type="Pfam" id="PF03725">
    <property type="entry name" value="RNase_PH_C"/>
    <property type="match status" value="1"/>
</dbReference>
<dbReference type="GO" id="GO:0034476">
    <property type="term" value="P:U5 snRNA 3'-end processing"/>
    <property type="evidence" value="ECO:0007669"/>
    <property type="project" value="TreeGrafter"/>
</dbReference>
<dbReference type="GO" id="GO:0071028">
    <property type="term" value="P:nuclear mRNA surveillance"/>
    <property type="evidence" value="ECO:0007669"/>
    <property type="project" value="TreeGrafter"/>
</dbReference>
<dbReference type="GO" id="GO:0071035">
    <property type="term" value="P:nuclear polyadenylation-dependent rRNA catabolic process"/>
    <property type="evidence" value="ECO:0007669"/>
    <property type="project" value="TreeGrafter"/>
</dbReference>
<dbReference type="GO" id="GO:0000177">
    <property type="term" value="C:cytoplasmic exosome (RNase complex)"/>
    <property type="evidence" value="ECO:0007669"/>
    <property type="project" value="TreeGrafter"/>
</dbReference>
<evidence type="ECO:0000313" key="10">
    <source>
        <dbReference type="EMBL" id="KAK9807210.1"/>
    </source>
</evidence>
<evidence type="ECO:0000256" key="6">
    <source>
        <dbReference type="ARBA" id="ARBA00042523"/>
    </source>
</evidence>
<proteinExistence type="inferred from homology"/>
<dbReference type="SUPFAM" id="SSF54211">
    <property type="entry name" value="Ribosomal protein S5 domain 2-like"/>
    <property type="match status" value="1"/>
</dbReference>
<evidence type="ECO:0000259" key="8">
    <source>
        <dbReference type="Pfam" id="PF01138"/>
    </source>
</evidence>
<dbReference type="EMBL" id="JALJOQ010000033">
    <property type="protein sequence ID" value="KAK9807210.1"/>
    <property type="molecule type" value="Genomic_DNA"/>
</dbReference>
<accession>A0AAW1PBR7</accession>
<dbReference type="InterPro" id="IPR015847">
    <property type="entry name" value="ExoRNase_PH_dom2"/>
</dbReference>
<evidence type="ECO:0000256" key="3">
    <source>
        <dbReference type="ARBA" id="ARBA00006678"/>
    </source>
</evidence>
<dbReference type="InterPro" id="IPR027408">
    <property type="entry name" value="PNPase/RNase_PH_dom_sf"/>
</dbReference>
<dbReference type="GO" id="GO:0016075">
    <property type="term" value="P:rRNA catabolic process"/>
    <property type="evidence" value="ECO:0007669"/>
    <property type="project" value="TreeGrafter"/>
</dbReference>
<evidence type="ECO:0000256" key="7">
    <source>
        <dbReference type="SAM" id="MobiDB-lite"/>
    </source>
</evidence>
<comment type="similarity">
    <text evidence="3">Belongs to the RNase PH family.</text>
</comment>
<evidence type="ECO:0000256" key="4">
    <source>
        <dbReference type="ARBA" id="ARBA00022490"/>
    </source>
</evidence>
<dbReference type="InterPro" id="IPR001247">
    <property type="entry name" value="ExoRNase_PH_dom1"/>
</dbReference>
<dbReference type="PANTHER" id="PTHR11097:SF8">
    <property type="entry name" value="EXOSOME COMPLEX COMPONENT RRP42"/>
    <property type="match status" value="1"/>
</dbReference>
<protein>
    <recommendedName>
        <fullName evidence="6">Ribosomal RNA-processing protein 42</fullName>
    </recommendedName>
</protein>
<dbReference type="AlphaFoldDB" id="A0AAW1PBR7"/>
<keyword evidence="5" id="KW-0271">Exosome</keyword>
<sequence>MTSKGQRRYAAQGIALGCRADGRAGKDYRPLQLELAVVPQANGSARCLIGASEVLVAVKVEVNVPEEDFPDQGVVHFSVECSPCASAAFQGRGALDLGADMAGNLRRSVLGGSASMGGSLDLKALCIISGSRCWHVHVDGLVINADGSLLDALSIATRAALTDLQIPRVDISPSDDPEDEPEIELDDDPEHAASLDASRIPVVVTLAEAEGRPAVDLTADEEASCPGPRVHVAVNGRGCICGLHKQGNAPLQLEALQEMLALAQQLGPRLCKAVNAQCTAQLHGRRQHA</sequence>
<dbReference type="GO" id="GO:0000176">
    <property type="term" value="C:nuclear exosome (RNase complex)"/>
    <property type="evidence" value="ECO:0007669"/>
    <property type="project" value="TreeGrafter"/>
</dbReference>
<dbReference type="GO" id="GO:0034473">
    <property type="term" value="P:U1 snRNA 3'-end processing"/>
    <property type="evidence" value="ECO:0007669"/>
    <property type="project" value="TreeGrafter"/>
</dbReference>
<dbReference type="InterPro" id="IPR050590">
    <property type="entry name" value="Exosome_comp_Rrp42_subfam"/>
</dbReference>
<comment type="subcellular location">
    <subcellularLocation>
        <location evidence="1">Cytoplasm</location>
    </subcellularLocation>
    <subcellularLocation>
        <location evidence="2">Nucleus</location>
        <location evidence="2">Nucleolus</location>
    </subcellularLocation>
</comment>
<name>A0AAW1PBR7_9CHLO</name>
<evidence type="ECO:0000256" key="5">
    <source>
        <dbReference type="ARBA" id="ARBA00022835"/>
    </source>
</evidence>
<feature type="compositionally biased region" description="Acidic residues" evidence="7">
    <location>
        <begin position="173"/>
        <end position="189"/>
    </location>
</feature>
<evidence type="ECO:0000313" key="11">
    <source>
        <dbReference type="Proteomes" id="UP001465755"/>
    </source>
</evidence>
<dbReference type="Proteomes" id="UP001465755">
    <property type="component" value="Unassembled WGS sequence"/>
</dbReference>
<dbReference type="Pfam" id="PF01138">
    <property type="entry name" value="RNase_PH"/>
    <property type="match status" value="1"/>
</dbReference>
<keyword evidence="11" id="KW-1185">Reference proteome</keyword>
<dbReference type="GO" id="GO:0000467">
    <property type="term" value="P:exonucleolytic trimming to generate mature 3'-end of 5.8S rRNA from tricistronic rRNA transcript (SSU-rRNA, 5.8S rRNA, LSU-rRNA)"/>
    <property type="evidence" value="ECO:0007669"/>
    <property type="project" value="TreeGrafter"/>
</dbReference>
<dbReference type="GO" id="GO:0034475">
    <property type="term" value="P:U4 snRNA 3'-end processing"/>
    <property type="evidence" value="ECO:0007669"/>
    <property type="project" value="TreeGrafter"/>
</dbReference>